<dbReference type="PANTHER" id="PTHR37066">
    <property type="entry name" value="HELICASE-ASSOCIATED"/>
    <property type="match status" value="1"/>
</dbReference>
<dbReference type="Proteomes" id="UP000198211">
    <property type="component" value="Unassembled WGS sequence"/>
</dbReference>
<comment type="caution">
    <text evidence="1">The sequence shown here is derived from an EMBL/GenBank/DDBJ whole genome shotgun (WGS) entry which is preliminary data.</text>
</comment>
<protein>
    <submittedName>
        <fullName evidence="1">Uncharacterized protein</fullName>
    </submittedName>
</protein>
<proteinExistence type="predicted"/>
<dbReference type="STRING" id="4795.A0A225WNG4"/>
<organism evidence="1 2">
    <name type="scientific">Phytophthora megakarya</name>
    <dbReference type="NCBI Taxonomy" id="4795"/>
    <lineage>
        <taxon>Eukaryota</taxon>
        <taxon>Sar</taxon>
        <taxon>Stramenopiles</taxon>
        <taxon>Oomycota</taxon>
        <taxon>Peronosporomycetes</taxon>
        <taxon>Peronosporales</taxon>
        <taxon>Peronosporaceae</taxon>
        <taxon>Phytophthora</taxon>
    </lineage>
</organism>
<keyword evidence="2" id="KW-1185">Reference proteome</keyword>
<evidence type="ECO:0000313" key="1">
    <source>
        <dbReference type="EMBL" id="OWZ19175.1"/>
    </source>
</evidence>
<dbReference type="AlphaFoldDB" id="A0A225WNG4"/>
<sequence length="238" mass="27629">MLTRGSKLGSIVNQMRSKNLYAEQMVKAKAELEKLGFCYNYTERNWTEKVFPSLQIHHQEFGHCIVKQDLKVPCCHPWPKKAWGMPLGREISSIRLGTQYQEQVSRDKAIVRAFAKVIKHGIVPQNFVVPSEDPWPRVAWTTRLGQILRDLRYKGTYLKYFGRDAEILDALGVNLRLSFLAWQHRIVPLLDIYANSHNDETIPDNFVISAEDPWPEEVWGVHLGLLMARNWHLQCAYT</sequence>
<dbReference type="EMBL" id="NBNE01000477">
    <property type="protein sequence ID" value="OWZ19175.1"/>
    <property type="molecule type" value="Genomic_DNA"/>
</dbReference>
<accession>A0A225WNG4</accession>
<evidence type="ECO:0000313" key="2">
    <source>
        <dbReference type="Proteomes" id="UP000198211"/>
    </source>
</evidence>
<reference evidence="2" key="1">
    <citation type="submission" date="2017-03" db="EMBL/GenBank/DDBJ databases">
        <title>Phytopthora megakarya and P. palmivora, two closely related causual agents of cacao black pod achieved similar genome size and gene model numbers by different mechanisms.</title>
        <authorList>
            <person name="Ali S."/>
            <person name="Shao J."/>
            <person name="Larry D.J."/>
            <person name="Kronmiller B."/>
            <person name="Shen D."/>
            <person name="Strem M.D."/>
            <person name="Melnick R.L."/>
            <person name="Guiltinan M.J."/>
            <person name="Tyler B.M."/>
            <person name="Meinhardt L.W."/>
            <person name="Bailey B.A."/>
        </authorList>
    </citation>
    <scope>NUCLEOTIDE SEQUENCE [LARGE SCALE GENOMIC DNA]</scope>
    <source>
        <strain evidence="2">zdho120</strain>
    </source>
</reference>
<gene>
    <name evidence="1" type="ORF">PHMEG_0006616</name>
</gene>
<name>A0A225WNG4_9STRA</name>
<dbReference type="PANTHER" id="PTHR37066:SF1">
    <property type="entry name" value="LNS2_PITP DOMAIN-CONTAINING PROTEIN"/>
    <property type="match status" value="1"/>
</dbReference>
<dbReference type="OrthoDB" id="66498at2759"/>